<dbReference type="Gene3D" id="2.130.10.130">
    <property type="entry name" value="Integrin alpha, N-terminal"/>
    <property type="match status" value="2"/>
</dbReference>
<dbReference type="InterPro" id="IPR028994">
    <property type="entry name" value="Integrin_alpha_N"/>
</dbReference>
<dbReference type="PANTHER" id="PTHR44103:SF1">
    <property type="entry name" value="PROPROTEIN CONVERTASE P"/>
    <property type="match status" value="1"/>
</dbReference>
<organism evidence="2 3">
    <name type="scientific">Hymenobacter aranciens</name>
    <dbReference type="NCBI Taxonomy" id="3063996"/>
    <lineage>
        <taxon>Bacteria</taxon>
        <taxon>Pseudomonadati</taxon>
        <taxon>Bacteroidota</taxon>
        <taxon>Cytophagia</taxon>
        <taxon>Cytophagales</taxon>
        <taxon>Hymenobacteraceae</taxon>
        <taxon>Hymenobacter</taxon>
    </lineage>
</organism>
<evidence type="ECO:0000256" key="1">
    <source>
        <dbReference type="ARBA" id="ARBA00022729"/>
    </source>
</evidence>
<comment type="caution">
    <text evidence="2">The sequence shown here is derived from an EMBL/GenBank/DDBJ whole genome shotgun (WGS) entry which is preliminary data.</text>
</comment>
<protein>
    <submittedName>
        <fullName evidence="2">T9SS type A sorting domain-containing protein</fullName>
    </submittedName>
</protein>
<sequence>MTRMITVSGWQVAGWVLALWLPASLATAQGPVLTTLFPRINAASAPAAGGLTLAFTQALTPASAAGLHVFSAKRGGLRTRTAPAVVSGNELRYTLGTTPFVAGETVQYTATTAVTGPGGPLTRPVVGQFTVGTRPSAATFALGPTVSWTAPDELLALADVNGDGLMDMLVSSFTVDTVSVHLGVGGGQFRHGSAVTTDFDNNRLRLADMDGDGDLDLLVGKKYTYGLHLCRNDGTGRFAPAQPTALNSVVQSLEVGDVDGDGDLDVLIPWYQPPQPGLLLGRNDGTGALTPELVVAASDDFRGLVLGDLDGDHDLDVVATSYQDSTVRVYRNDGRGAFTPTAPLAMGRYPDIIKLADFNNDGALDLLCTHSQVPANPGFVAVSVGHNNGTGTFSRTLLPPMGTVSQAVADVGDVDGDGDLDLLLTGTTDTNLRLALNPGNGQFATAQVFNRPSQSYNAQLVDADSDGDLDVVVSIPSTTTAAQVLLNDGTALAAAPAATSAFTVYPNPAAGRATLRGAPPHTPVLLLDALGRCVWQGRTTAAGTAIMALPASLAPGLYLLRLTTGGTTATQRLVVE</sequence>
<keyword evidence="1" id="KW-0732">Signal</keyword>
<dbReference type="EMBL" id="JAUQSY010000001">
    <property type="protein sequence ID" value="MDO7873363.1"/>
    <property type="molecule type" value="Genomic_DNA"/>
</dbReference>
<dbReference type="NCBIfam" id="TIGR04183">
    <property type="entry name" value="Por_Secre_tail"/>
    <property type="match status" value="1"/>
</dbReference>
<reference evidence="2" key="1">
    <citation type="submission" date="2023-07" db="EMBL/GenBank/DDBJ databases">
        <authorList>
            <person name="Kim M.K."/>
        </authorList>
    </citation>
    <scope>NUCLEOTIDE SEQUENCE</scope>
    <source>
        <strain evidence="2">ASUV-10-1</strain>
    </source>
</reference>
<name>A0ABT9B5B8_9BACT</name>
<gene>
    <name evidence="2" type="ORF">Q5H93_01375</name>
</gene>
<dbReference type="InterPro" id="IPR026444">
    <property type="entry name" value="Secre_tail"/>
</dbReference>
<dbReference type="Pfam" id="PF13517">
    <property type="entry name" value="FG-GAP_3"/>
    <property type="match status" value="3"/>
</dbReference>
<dbReference type="SUPFAM" id="SSF69318">
    <property type="entry name" value="Integrin alpha N-terminal domain"/>
    <property type="match status" value="1"/>
</dbReference>
<dbReference type="PANTHER" id="PTHR44103">
    <property type="entry name" value="PROPROTEIN CONVERTASE P"/>
    <property type="match status" value="1"/>
</dbReference>
<evidence type="ECO:0000313" key="2">
    <source>
        <dbReference type="EMBL" id="MDO7873363.1"/>
    </source>
</evidence>
<dbReference type="Proteomes" id="UP001176429">
    <property type="component" value="Unassembled WGS sequence"/>
</dbReference>
<dbReference type="InterPro" id="IPR013517">
    <property type="entry name" value="FG-GAP"/>
</dbReference>
<evidence type="ECO:0000313" key="3">
    <source>
        <dbReference type="Proteomes" id="UP001176429"/>
    </source>
</evidence>
<proteinExistence type="predicted"/>
<keyword evidence="3" id="KW-1185">Reference proteome</keyword>
<accession>A0ABT9B5B8</accession>